<dbReference type="Proteomes" id="UP001595722">
    <property type="component" value="Unassembled WGS sequence"/>
</dbReference>
<dbReference type="CDD" id="cd00610">
    <property type="entry name" value="OAT_like"/>
    <property type="match status" value="1"/>
</dbReference>
<keyword evidence="4" id="KW-0032">Aminotransferase</keyword>
<protein>
    <submittedName>
        <fullName evidence="4">Aspartate aminotransferase family protein</fullName>
    </submittedName>
</protein>
<dbReference type="InterPro" id="IPR015424">
    <property type="entry name" value="PyrdxlP-dep_Trfase"/>
</dbReference>
<dbReference type="InterPro" id="IPR015422">
    <property type="entry name" value="PyrdxlP-dep_Trfase_small"/>
</dbReference>
<keyword evidence="4" id="KW-0808">Transferase</keyword>
<evidence type="ECO:0000256" key="1">
    <source>
        <dbReference type="ARBA" id="ARBA00001933"/>
    </source>
</evidence>
<dbReference type="PANTHER" id="PTHR43713:SF3">
    <property type="entry name" value="GLUTAMATE-1-SEMIALDEHYDE 2,1-AMINOMUTASE 1, CHLOROPLASTIC-RELATED"/>
    <property type="match status" value="1"/>
</dbReference>
<comment type="cofactor">
    <cofactor evidence="1">
        <name>pyridoxal 5'-phosphate</name>
        <dbReference type="ChEBI" id="CHEBI:597326"/>
    </cofactor>
</comment>
<dbReference type="InterPro" id="IPR015421">
    <property type="entry name" value="PyrdxlP-dep_Trfase_major"/>
</dbReference>
<sequence length="438" mass="48012">MTAKPNRDALLATAHTHMPMGVADSYRYWGDENTVFVKSMKGCTITDEDGQTFVDFRLAYGPIILGYRDERIDNAVISSIQNIGTMTGFSTRMDSEVIELVKSMCPQIEKMRFANSGTEAVLGAIRTARGYTGKNKVVVVEGGFHGLYDEMMWKPDVDSWDPESGTIPEIKSFGGGIPEASREHLETVSLNDADALDEVFARVGDDIAAIVIEPIMGNCGSIASTQEYMQKLRDICDQHGSLLIIDEVKTGFRVAKGGAQELYGIYADLTTYAKAMGNGYPVAAFGGKAAIMDKISFGKDGVTHGGTYTANLIALSAAKATLTTLRDTDALDSINATGKKIQGILAKVFDKFGVEHRFAGPDSMFGIHLGTIVPQNYRDWKQTNSDLYTEFAHNLIKQGVMLEPDSREPWFICEAHKNMDFDWLEQVANDAMQQALQS</sequence>
<accession>A0ABV7VPP1</accession>
<dbReference type="PANTHER" id="PTHR43713">
    <property type="entry name" value="GLUTAMATE-1-SEMIALDEHYDE 2,1-AMINOMUTASE"/>
    <property type="match status" value="1"/>
</dbReference>
<evidence type="ECO:0000256" key="3">
    <source>
        <dbReference type="RuleBase" id="RU003560"/>
    </source>
</evidence>
<gene>
    <name evidence="4" type="ORF">ACFOMG_04955</name>
</gene>
<dbReference type="PROSITE" id="PS00600">
    <property type="entry name" value="AA_TRANSFER_CLASS_3"/>
    <property type="match status" value="1"/>
</dbReference>
<proteinExistence type="inferred from homology"/>
<dbReference type="SUPFAM" id="SSF53383">
    <property type="entry name" value="PLP-dependent transferases"/>
    <property type="match status" value="1"/>
</dbReference>
<keyword evidence="2 3" id="KW-0663">Pyridoxal phosphate</keyword>
<dbReference type="Gene3D" id="3.90.1150.10">
    <property type="entry name" value="Aspartate Aminotransferase, domain 1"/>
    <property type="match status" value="1"/>
</dbReference>
<reference evidence="5" key="1">
    <citation type="journal article" date="2019" name="Int. J. Syst. Evol. Microbiol.">
        <title>The Global Catalogue of Microorganisms (GCM) 10K type strain sequencing project: providing services to taxonomists for standard genome sequencing and annotation.</title>
        <authorList>
            <consortium name="The Broad Institute Genomics Platform"/>
            <consortium name="The Broad Institute Genome Sequencing Center for Infectious Disease"/>
            <person name="Wu L."/>
            <person name="Ma J."/>
        </authorList>
    </citation>
    <scope>NUCLEOTIDE SEQUENCE [LARGE SCALE GENOMIC DNA]</scope>
    <source>
        <strain evidence="5">KCTC 42424</strain>
    </source>
</reference>
<keyword evidence="5" id="KW-1185">Reference proteome</keyword>
<evidence type="ECO:0000313" key="5">
    <source>
        <dbReference type="Proteomes" id="UP001595722"/>
    </source>
</evidence>
<comment type="similarity">
    <text evidence="3">Belongs to the class-III pyridoxal-phosphate-dependent aminotransferase family.</text>
</comment>
<evidence type="ECO:0000256" key="2">
    <source>
        <dbReference type="ARBA" id="ARBA00022898"/>
    </source>
</evidence>
<evidence type="ECO:0000313" key="4">
    <source>
        <dbReference type="EMBL" id="MFC3679460.1"/>
    </source>
</evidence>
<dbReference type="GO" id="GO:0008483">
    <property type="term" value="F:transaminase activity"/>
    <property type="evidence" value="ECO:0007669"/>
    <property type="project" value="UniProtKB-KW"/>
</dbReference>
<dbReference type="RefSeq" id="WP_376865159.1">
    <property type="nucleotide sequence ID" value="NZ_JBHRYB010000005.1"/>
</dbReference>
<name>A0ABV7VPP1_9GAMM</name>
<dbReference type="EMBL" id="JBHRYB010000005">
    <property type="protein sequence ID" value="MFC3679460.1"/>
    <property type="molecule type" value="Genomic_DNA"/>
</dbReference>
<dbReference type="Gene3D" id="3.40.640.10">
    <property type="entry name" value="Type I PLP-dependent aspartate aminotransferase-like (Major domain)"/>
    <property type="match status" value="1"/>
</dbReference>
<dbReference type="InterPro" id="IPR005814">
    <property type="entry name" value="Aminotrans_3"/>
</dbReference>
<dbReference type="InterPro" id="IPR049704">
    <property type="entry name" value="Aminotrans_3_PPA_site"/>
</dbReference>
<comment type="caution">
    <text evidence="4">The sequence shown here is derived from an EMBL/GenBank/DDBJ whole genome shotgun (WGS) entry which is preliminary data.</text>
</comment>
<organism evidence="4 5">
    <name type="scientific">Bacterioplanoides pacificum</name>
    <dbReference type="NCBI Taxonomy" id="1171596"/>
    <lineage>
        <taxon>Bacteria</taxon>
        <taxon>Pseudomonadati</taxon>
        <taxon>Pseudomonadota</taxon>
        <taxon>Gammaproteobacteria</taxon>
        <taxon>Oceanospirillales</taxon>
        <taxon>Oceanospirillaceae</taxon>
        <taxon>Bacterioplanoides</taxon>
    </lineage>
</organism>
<dbReference type="Pfam" id="PF00202">
    <property type="entry name" value="Aminotran_3"/>
    <property type="match status" value="1"/>
</dbReference>